<keyword evidence="8" id="KW-0010">Activator</keyword>
<dbReference type="InterPro" id="IPR018060">
    <property type="entry name" value="HTH_AraC"/>
</dbReference>
<dbReference type="Pfam" id="PF02805">
    <property type="entry name" value="Ada_Zn_binding"/>
    <property type="match status" value="1"/>
</dbReference>
<dbReference type="CDD" id="cd06445">
    <property type="entry name" value="ATase"/>
    <property type="match status" value="1"/>
</dbReference>
<evidence type="ECO:0000256" key="10">
    <source>
        <dbReference type="ARBA" id="ARBA00023204"/>
    </source>
</evidence>
<dbReference type="GO" id="GO:0003908">
    <property type="term" value="F:methylated-DNA-[protein]-cysteine S-methyltransferase activity"/>
    <property type="evidence" value="ECO:0007669"/>
    <property type="project" value="UniProtKB-EC"/>
</dbReference>
<accession>A0A951UL14</accession>
<evidence type="ECO:0000313" key="15">
    <source>
        <dbReference type="EMBL" id="MBW4657547.1"/>
    </source>
</evidence>
<dbReference type="Gene3D" id="3.30.160.70">
    <property type="entry name" value="Methylated DNA-protein cysteine methyltransferase domain"/>
    <property type="match status" value="1"/>
</dbReference>
<keyword evidence="10" id="KW-0234">DNA repair</keyword>
<dbReference type="AlphaFoldDB" id="A0A951UL14"/>
<dbReference type="Gene3D" id="1.10.10.10">
    <property type="entry name" value="Winged helix-like DNA-binding domain superfamily/Winged helix DNA-binding domain"/>
    <property type="match status" value="1"/>
</dbReference>
<comment type="catalytic activity">
    <reaction evidence="1">
        <text>a 4-O-methyl-thymidine in DNA + L-cysteinyl-[protein] = a thymidine in DNA + S-methyl-L-cysteinyl-[protein]</text>
        <dbReference type="Rhea" id="RHEA:53428"/>
        <dbReference type="Rhea" id="RHEA-COMP:10131"/>
        <dbReference type="Rhea" id="RHEA-COMP:10132"/>
        <dbReference type="Rhea" id="RHEA-COMP:13555"/>
        <dbReference type="Rhea" id="RHEA-COMP:13556"/>
        <dbReference type="ChEBI" id="CHEBI:29950"/>
        <dbReference type="ChEBI" id="CHEBI:82612"/>
        <dbReference type="ChEBI" id="CHEBI:137386"/>
        <dbReference type="ChEBI" id="CHEBI:137387"/>
        <dbReference type="EC" id="2.1.1.63"/>
    </reaction>
</comment>
<dbReference type="InterPro" id="IPR036217">
    <property type="entry name" value="MethylDNA_cys_MeTrfase_DNAb"/>
</dbReference>
<dbReference type="Proteomes" id="UP000757435">
    <property type="component" value="Unassembled WGS sequence"/>
</dbReference>
<dbReference type="Gene3D" id="3.40.10.10">
    <property type="entry name" value="DNA Methylphosphotriester Repair Domain"/>
    <property type="match status" value="1"/>
</dbReference>
<keyword evidence="15" id="KW-0238">DNA-binding</keyword>
<keyword evidence="6" id="KW-0227">DNA damage</keyword>
<evidence type="ECO:0000256" key="2">
    <source>
        <dbReference type="ARBA" id="ARBA00008711"/>
    </source>
</evidence>
<dbReference type="Pfam" id="PF02870">
    <property type="entry name" value="Methyltransf_1N"/>
    <property type="match status" value="1"/>
</dbReference>
<dbReference type="PANTHER" id="PTHR10815">
    <property type="entry name" value="METHYLATED-DNA--PROTEIN-CYSTEINE METHYLTRANSFERASE"/>
    <property type="match status" value="1"/>
</dbReference>
<evidence type="ECO:0000256" key="5">
    <source>
        <dbReference type="ARBA" id="ARBA00022679"/>
    </source>
</evidence>
<dbReference type="SUPFAM" id="SSF53155">
    <property type="entry name" value="Methylated DNA-protein cysteine methyltransferase domain"/>
    <property type="match status" value="1"/>
</dbReference>
<evidence type="ECO:0000256" key="4">
    <source>
        <dbReference type="ARBA" id="ARBA00022603"/>
    </source>
</evidence>
<dbReference type="InterPro" id="IPR036631">
    <property type="entry name" value="MGMT_N_sf"/>
</dbReference>
<dbReference type="SUPFAM" id="SSF46689">
    <property type="entry name" value="Homeodomain-like"/>
    <property type="match status" value="1"/>
</dbReference>
<dbReference type="InterPro" id="IPR009057">
    <property type="entry name" value="Homeodomain-like_sf"/>
</dbReference>
<dbReference type="InterPro" id="IPR016221">
    <property type="entry name" value="Bifunct_regulatory_prot_Ada"/>
</dbReference>
<dbReference type="InterPro" id="IPR004026">
    <property type="entry name" value="Ada_DNA_repair_Zn-bd"/>
</dbReference>
<evidence type="ECO:0000256" key="8">
    <source>
        <dbReference type="ARBA" id="ARBA00023159"/>
    </source>
</evidence>
<keyword evidence="4 15" id="KW-0489">Methyltransferase</keyword>
<protein>
    <recommendedName>
        <fullName evidence="3">methylated-DNA--[protein]-cysteine S-methyltransferase</fullName>
        <ecNumber evidence="3">2.1.1.63</ecNumber>
    </recommendedName>
</protein>
<dbReference type="GO" id="GO:0003700">
    <property type="term" value="F:DNA-binding transcription factor activity"/>
    <property type="evidence" value="ECO:0007669"/>
    <property type="project" value="InterPro"/>
</dbReference>
<comment type="cofactor">
    <cofactor evidence="13">
        <name>Zn(2+)</name>
        <dbReference type="ChEBI" id="CHEBI:29105"/>
    </cofactor>
    <text evidence="13">Binds 1 zinc ion per subunit.</text>
</comment>
<evidence type="ECO:0000256" key="9">
    <source>
        <dbReference type="ARBA" id="ARBA00023163"/>
    </source>
</evidence>
<dbReference type="PROSITE" id="PS00374">
    <property type="entry name" value="MGMT"/>
    <property type="match status" value="1"/>
</dbReference>
<dbReference type="GO" id="GO:0008270">
    <property type="term" value="F:zinc ion binding"/>
    <property type="evidence" value="ECO:0007669"/>
    <property type="project" value="InterPro"/>
</dbReference>
<reference evidence="15" key="1">
    <citation type="submission" date="2021-05" db="EMBL/GenBank/DDBJ databases">
        <authorList>
            <person name="Pietrasiak N."/>
            <person name="Ward R."/>
            <person name="Stajich J.E."/>
            <person name="Kurbessoian T."/>
        </authorList>
    </citation>
    <scope>NUCLEOTIDE SEQUENCE</scope>
    <source>
        <strain evidence="15">UHER 2000/2452</strain>
    </source>
</reference>
<dbReference type="GO" id="GO:0043565">
    <property type="term" value="F:sequence-specific DNA binding"/>
    <property type="evidence" value="ECO:0007669"/>
    <property type="project" value="InterPro"/>
</dbReference>
<gene>
    <name evidence="15" type="primary">ada</name>
    <name evidence="15" type="ORF">KME15_02640</name>
</gene>
<evidence type="ECO:0000313" key="16">
    <source>
        <dbReference type="Proteomes" id="UP000757435"/>
    </source>
</evidence>
<keyword evidence="7" id="KW-0805">Transcription regulation</keyword>
<sequence length="368" mass="40567">MQSATGELFSTDELRWEALANRDRQADGAFVYAVKTTGVYCRPACSSRLPSRHNVYFFQTCSEAEQAGFRPCKRCQPNTTSPRAEQVQLIAKICKKIEASEISLSLSELAAVAGLSQYHFQRLFKEIVGVTPKAYGIAQRQKRVRDGLQQGRSVTQTLYDAGFGTNSHFYEGAIDMLGMVPSQYKAGAADVEIQFAIERSFLGWVLVAATEKGICAIDFGDTPKALTEQLQSRFPNAQIRESDAIFSGWVAQVMALIETPDRGLDLPLDVQGTAFQQRVWKALQTIPPGTTVSYTEVAQQIDSPTAVRAVATACAANKLAVAIPCHRVVRSNGELSGYRWGVERKRALLDRESSPNNDRNPHALRLVE</sequence>
<dbReference type="PANTHER" id="PTHR10815:SF14">
    <property type="entry name" value="BIFUNCTIONAL TRANSCRIPTIONAL ACTIVATOR_DNA REPAIR ENZYME ADA"/>
    <property type="match status" value="1"/>
</dbReference>
<dbReference type="GO" id="GO:0032259">
    <property type="term" value="P:methylation"/>
    <property type="evidence" value="ECO:0007669"/>
    <property type="project" value="UniProtKB-KW"/>
</dbReference>
<evidence type="ECO:0000256" key="1">
    <source>
        <dbReference type="ARBA" id="ARBA00001286"/>
    </source>
</evidence>
<evidence type="ECO:0000256" key="13">
    <source>
        <dbReference type="PIRSR" id="PIRSR000409-3"/>
    </source>
</evidence>
<proteinExistence type="inferred from homology"/>
<keyword evidence="5 15" id="KW-0808">Transferase</keyword>
<dbReference type="SUPFAM" id="SSF57884">
    <property type="entry name" value="Ada DNA repair protein, N-terminal domain (N-Ada 10)"/>
    <property type="match status" value="1"/>
</dbReference>
<evidence type="ECO:0000256" key="7">
    <source>
        <dbReference type="ARBA" id="ARBA00023015"/>
    </source>
</evidence>
<dbReference type="EMBL" id="JAHHHD010000002">
    <property type="protein sequence ID" value="MBW4657547.1"/>
    <property type="molecule type" value="Genomic_DNA"/>
</dbReference>
<dbReference type="SUPFAM" id="SSF46767">
    <property type="entry name" value="Methylated DNA-protein cysteine methyltransferase, C-terminal domain"/>
    <property type="match status" value="1"/>
</dbReference>
<feature type="binding site" evidence="13">
    <location>
        <position position="41"/>
    </location>
    <ligand>
        <name>Zn(2+)</name>
        <dbReference type="ChEBI" id="CHEBI:29105"/>
    </ligand>
</feature>
<evidence type="ECO:0000256" key="3">
    <source>
        <dbReference type="ARBA" id="ARBA00011918"/>
    </source>
</evidence>
<dbReference type="FunFam" id="1.10.10.10:FF:000214">
    <property type="entry name" value="Methylated-DNA--protein-cysteine methyltransferase"/>
    <property type="match status" value="1"/>
</dbReference>
<keyword evidence="9" id="KW-0804">Transcription</keyword>
<feature type="active site" description="Nucleophile; methyl group acceptor from either O6-methylguanine or O4-methylthymine" evidence="12">
    <location>
        <position position="325"/>
    </location>
</feature>
<evidence type="ECO:0000256" key="12">
    <source>
        <dbReference type="PIRSR" id="PIRSR000409-1"/>
    </source>
</evidence>
<dbReference type="InterPro" id="IPR036388">
    <property type="entry name" value="WH-like_DNA-bd_sf"/>
</dbReference>
<reference evidence="15" key="2">
    <citation type="journal article" date="2022" name="Microbiol. Resour. Announc.">
        <title>Metagenome Sequencing to Explore Phylogenomics of Terrestrial Cyanobacteria.</title>
        <authorList>
            <person name="Ward R.D."/>
            <person name="Stajich J.E."/>
            <person name="Johansen J.R."/>
            <person name="Huntemann M."/>
            <person name="Clum A."/>
            <person name="Foster B."/>
            <person name="Foster B."/>
            <person name="Roux S."/>
            <person name="Palaniappan K."/>
            <person name="Varghese N."/>
            <person name="Mukherjee S."/>
            <person name="Reddy T.B.K."/>
            <person name="Daum C."/>
            <person name="Copeland A."/>
            <person name="Chen I.A."/>
            <person name="Ivanova N.N."/>
            <person name="Kyrpides N.C."/>
            <person name="Shapiro N."/>
            <person name="Eloe-Fadrosh E.A."/>
            <person name="Pietrasiak N."/>
        </authorList>
    </citation>
    <scope>NUCLEOTIDE SEQUENCE</scope>
    <source>
        <strain evidence="15">UHER 2000/2452</strain>
    </source>
</reference>
<feature type="domain" description="HTH araC/xylS-type" evidence="14">
    <location>
        <begin position="87"/>
        <end position="187"/>
    </location>
</feature>
<dbReference type="PROSITE" id="PS01124">
    <property type="entry name" value="HTH_ARAC_FAMILY_2"/>
    <property type="match status" value="1"/>
</dbReference>
<evidence type="ECO:0000256" key="11">
    <source>
        <dbReference type="ARBA" id="ARBA00049348"/>
    </source>
</evidence>
<comment type="catalytic activity">
    <reaction evidence="11">
        <text>a 6-O-methyl-2'-deoxyguanosine in DNA + L-cysteinyl-[protein] = S-methyl-L-cysteinyl-[protein] + a 2'-deoxyguanosine in DNA</text>
        <dbReference type="Rhea" id="RHEA:24000"/>
        <dbReference type="Rhea" id="RHEA-COMP:10131"/>
        <dbReference type="Rhea" id="RHEA-COMP:10132"/>
        <dbReference type="Rhea" id="RHEA-COMP:11367"/>
        <dbReference type="Rhea" id="RHEA-COMP:11368"/>
        <dbReference type="ChEBI" id="CHEBI:29950"/>
        <dbReference type="ChEBI" id="CHEBI:82612"/>
        <dbReference type="ChEBI" id="CHEBI:85445"/>
        <dbReference type="ChEBI" id="CHEBI:85448"/>
        <dbReference type="EC" id="2.1.1.63"/>
    </reaction>
</comment>
<name>A0A951UL14_9CYAN</name>
<organism evidence="15 16">
    <name type="scientific">Drouetiella hepatica Uher 2000/2452</name>
    <dbReference type="NCBI Taxonomy" id="904376"/>
    <lineage>
        <taxon>Bacteria</taxon>
        <taxon>Bacillati</taxon>
        <taxon>Cyanobacteriota</taxon>
        <taxon>Cyanophyceae</taxon>
        <taxon>Oculatellales</taxon>
        <taxon>Oculatellaceae</taxon>
        <taxon>Drouetiella</taxon>
    </lineage>
</organism>
<dbReference type="SMART" id="SM00342">
    <property type="entry name" value="HTH_ARAC"/>
    <property type="match status" value="1"/>
</dbReference>
<comment type="caution">
    <text evidence="15">The sequence shown here is derived from an EMBL/GenBank/DDBJ whole genome shotgun (WGS) entry which is preliminary data.</text>
</comment>
<dbReference type="Pfam" id="PF12833">
    <property type="entry name" value="HTH_18"/>
    <property type="match status" value="1"/>
</dbReference>
<dbReference type="InterPro" id="IPR001497">
    <property type="entry name" value="MethylDNA_cys_MeTrfase_AS"/>
</dbReference>
<evidence type="ECO:0000256" key="6">
    <source>
        <dbReference type="ARBA" id="ARBA00022763"/>
    </source>
</evidence>
<keyword evidence="13" id="KW-0479">Metal-binding</keyword>
<dbReference type="GO" id="GO:0006281">
    <property type="term" value="P:DNA repair"/>
    <property type="evidence" value="ECO:0007669"/>
    <property type="project" value="UniProtKB-KW"/>
</dbReference>
<feature type="active site" description="Nucleophile; methyl group acceptor from methylphosphotriester" evidence="12">
    <location>
        <position position="41"/>
    </location>
</feature>
<dbReference type="InterPro" id="IPR008332">
    <property type="entry name" value="MethylG_MeTrfase_N"/>
</dbReference>
<dbReference type="Pfam" id="PF01035">
    <property type="entry name" value="DNA_binding_1"/>
    <property type="match status" value="1"/>
</dbReference>
<dbReference type="NCBIfam" id="TIGR00589">
    <property type="entry name" value="ogt"/>
    <property type="match status" value="1"/>
</dbReference>
<dbReference type="Gene3D" id="1.10.10.60">
    <property type="entry name" value="Homeodomain-like"/>
    <property type="match status" value="1"/>
</dbReference>
<dbReference type="InterPro" id="IPR014048">
    <property type="entry name" value="MethylDNA_cys_MeTrfase_DNA-bd"/>
</dbReference>
<dbReference type="EC" id="2.1.1.63" evidence="3"/>
<feature type="binding site" evidence="13">
    <location>
        <position position="45"/>
    </location>
    <ligand>
        <name>Zn(2+)</name>
        <dbReference type="ChEBI" id="CHEBI:29105"/>
    </ligand>
</feature>
<dbReference type="PIRSF" id="PIRSF000409">
    <property type="entry name" value="Ada"/>
    <property type="match status" value="1"/>
</dbReference>
<comment type="similarity">
    <text evidence="2">Belongs to the MGMT family.</text>
</comment>
<keyword evidence="13" id="KW-0862">Zinc</keyword>
<dbReference type="NCBIfam" id="NF011964">
    <property type="entry name" value="PRK15435.1"/>
    <property type="match status" value="1"/>
</dbReference>
<dbReference type="InterPro" id="IPR035451">
    <property type="entry name" value="Ada-like_dom_sf"/>
</dbReference>
<feature type="binding site" evidence="13">
    <location>
        <position position="75"/>
    </location>
    <ligand>
        <name>Zn(2+)</name>
        <dbReference type="ChEBI" id="CHEBI:29105"/>
    </ligand>
</feature>
<feature type="binding site" evidence="13">
    <location>
        <position position="72"/>
    </location>
    <ligand>
        <name>Zn(2+)</name>
        <dbReference type="ChEBI" id="CHEBI:29105"/>
    </ligand>
</feature>
<evidence type="ECO:0000259" key="14">
    <source>
        <dbReference type="PROSITE" id="PS01124"/>
    </source>
</evidence>